<dbReference type="OMA" id="PENEHDI"/>
<dbReference type="Proteomes" id="UP000025227">
    <property type="component" value="Unplaced"/>
</dbReference>
<dbReference type="InterPro" id="IPR001584">
    <property type="entry name" value="Integrase_cat-core"/>
</dbReference>
<dbReference type="InterPro" id="IPR036397">
    <property type="entry name" value="RNaseH_sf"/>
</dbReference>
<sequence>MHCKREKANPFCLPPFPQHPQERVNQPRYAFYNCGIDYAGPFQTKLNGEEIKVWITLFTCLNTRAIYIDIATTLSAIGFLNLLRRFIASMGCPRWILCDNAPAFTSVAKLLTPSGPENEHDILDYCSQRNITFKFIPAFAPWQGGVYERMIKIFKTCFKAAIRNRKLDFTEFVTLAKECEAIVNSRPLTYAYSDIDSGYPLRPIDSSDHSL</sequence>
<dbReference type="OrthoDB" id="5858800at2759"/>
<proteinExistence type="predicted"/>
<name>A0A7I4YRE7_HAECO</name>
<dbReference type="InterPro" id="IPR012337">
    <property type="entry name" value="RNaseH-like_sf"/>
</dbReference>
<dbReference type="GO" id="GO:0015074">
    <property type="term" value="P:DNA integration"/>
    <property type="evidence" value="ECO:0007669"/>
    <property type="project" value="InterPro"/>
</dbReference>
<dbReference type="AlphaFoldDB" id="A0A7I4YRE7"/>
<accession>A0A7I4YRE7</accession>
<protein>
    <submittedName>
        <fullName evidence="3">Integrase catalytic domain-containing protein</fullName>
    </submittedName>
</protein>
<dbReference type="Gene3D" id="3.30.420.10">
    <property type="entry name" value="Ribonuclease H-like superfamily/Ribonuclease H"/>
    <property type="match status" value="1"/>
</dbReference>
<evidence type="ECO:0000313" key="3">
    <source>
        <dbReference type="WBParaSite" id="HCON_00124640-00001"/>
    </source>
</evidence>
<evidence type="ECO:0000313" key="2">
    <source>
        <dbReference type="Proteomes" id="UP000025227"/>
    </source>
</evidence>
<organism evidence="2 3">
    <name type="scientific">Haemonchus contortus</name>
    <name type="common">Barber pole worm</name>
    <dbReference type="NCBI Taxonomy" id="6289"/>
    <lineage>
        <taxon>Eukaryota</taxon>
        <taxon>Metazoa</taxon>
        <taxon>Ecdysozoa</taxon>
        <taxon>Nematoda</taxon>
        <taxon>Chromadorea</taxon>
        <taxon>Rhabditida</taxon>
        <taxon>Rhabditina</taxon>
        <taxon>Rhabditomorpha</taxon>
        <taxon>Strongyloidea</taxon>
        <taxon>Trichostrongylidae</taxon>
        <taxon>Haemonchus</taxon>
    </lineage>
</organism>
<dbReference type="PROSITE" id="PS50994">
    <property type="entry name" value="INTEGRASE"/>
    <property type="match status" value="1"/>
</dbReference>
<feature type="domain" description="Integrase catalytic" evidence="1">
    <location>
        <begin position="23"/>
        <end position="208"/>
    </location>
</feature>
<dbReference type="SUPFAM" id="SSF53098">
    <property type="entry name" value="Ribonuclease H-like"/>
    <property type="match status" value="1"/>
</dbReference>
<dbReference type="PANTHER" id="PTHR47331">
    <property type="entry name" value="PHD-TYPE DOMAIN-CONTAINING PROTEIN"/>
    <property type="match status" value="1"/>
</dbReference>
<dbReference type="GO" id="GO:0003676">
    <property type="term" value="F:nucleic acid binding"/>
    <property type="evidence" value="ECO:0007669"/>
    <property type="project" value="InterPro"/>
</dbReference>
<evidence type="ECO:0000259" key="1">
    <source>
        <dbReference type="PROSITE" id="PS50994"/>
    </source>
</evidence>
<dbReference type="WBParaSite" id="HCON_00124640-00001">
    <property type="protein sequence ID" value="HCON_00124640-00001"/>
    <property type="gene ID" value="HCON_00124640"/>
</dbReference>
<reference evidence="3" key="1">
    <citation type="submission" date="2020-12" db="UniProtKB">
        <authorList>
            <consortium name="WormBaseParasite"/>
        </authorList>
    </citation>
    <scope>IDENTIFICATION</scope>
    <source>
        <strain evidence="3">MHco3</strain>
    </source>
</reference>
<keyword evidence="2" id="KW-1185">Reference proteome</keyword>
<dbReference type="PANTHER" id="PTHR47331:SF2">
    <property type="match status" value="1"/>
</dbReference>